<sequence>MTKKSPFHVPTGVVELVAKQPPSKEKVSKEPSWIEKSRTQQVRISLEGHTHLKEQIRMINLTEDDLKLVKAIQPLVRRHIDSITEQFYSTVLQVEELKQIIHQHSTLDRLKQTLLDHLLDMFNGTIDAEFISKRMRIADVHVRIGLSPKWYMGAFQSLLNSFMDMVNTEVEERQKCLRIDEVIAKLMNLEQQIVLEAYEAENIRQREKEYQRVKQELKWKMAALSEELAALTEQTSASVEELVASSNEIRSSFQIKLEQAKAMQGLTEEGRTGIQQLDDRIESILQTSEKMTGTVSQLSDSSSQIAGIMNLVKEIADQTNLLSLNAAIEAARAGSHGAGFAVVASEVKKLADETKASAETIRRLITDSEKFVQEVVAGIAEVRAMIDQGRKESDAASRIFNRIQESMQHNIRDLNKTDQEVESLVQVIEEIGTSSAKVAASAETLNQAAQNA</sequence>
<feature type="coiled-coil region" evidence="4">
    <location>
        <begin position="200"/>
        <end position="234"/>
    </location>
</feature>
<dbReference type="InterPro" id="IPR044398">
    <property type="entry name" value="Globin-sensor_dom"/>
</dbReference>
<dbReference type="RefSeq" id="WP_371753224.1">
    <property type="nucleotide sequence ID" value="NZ_JAYJLD010000005.1"/>
</dbReference>
<evidence type="ECO:0000259" key="5">
    <source>
        <dbReference type="PROSITE" id="PS50111"/>
    </source>
</evidence>
<reference evidence="6" key="1">
    <citation type="submission" date="2023-12" db="EMBL/GenBank/DDBJ databases">
        <title>Fervidustalea candida gen. nov., sp. nov., a novel member of the family Paenibacillaceae isolated from a geothermal area.</title>
        <authorList>
            <person name="Li W.-J."/>
            <person name="Jiao J.-Y."/>
            <person name="Chen Y."/>
        </authorList>
    </citation>
    <scope>NUCLEOTIDE SEQUENCE</scope>
    <source>
        <strain evidence="6">SYSU GA230002</strain>
    </source>
</reference>
<keyword evidence="1 3" id="KW-0807">Transducer</keyword>
<name>A0ABU5ZF30_9BACL</name>
<evidence type="ECO:0000313" key="6">
    <source>
        <dbReference type="EMBL" id="MEB3101112.1"/>
    </source>
</evidence>
<dbReference type="EMBL" id="JAYJLD010000005">
    <property type="protein sequence ID" value="MEB3101112.1"/>
    <property type="molecule type" value="Genomic_DNA"/>
</dbReference>
<gene>
    <name evidence="6" type="ORF">VF724_05490</name>
</gene>
<dbReference type="PANTHER" id="PTHR32089">
    <property type="entry name" value="METHYL-ACCEPTING CHEMOTAXIS PROTEIN MCPB"/>
    <property type="match status" value="1"/>
</dbReference>
<dbReference type="Pfam" id="PF11563">
    <property type="entry name" value="Protoglobin"/>
    <property type="match status" value="1"/>
</dbReference>
<accession>A0ABU5ZF30</accession>
<dbReference type="SUPFAM" id="SSF58104">
    <property type="entry name" value="Methyl-accepting chemotaxis protein (MCP) signaling domain"/>
    <property type="match status" value="1"/>
</dbReference>
<comment type="similarity">
    <text evidence="2">Belongs to the methyl-accepting chemotaxis (MCP) protein family.</text>
</comment>
<dbReference type="InterPro" id="IPR012292">
    <property type="entry name" value="Globin/Proto"/>
</dbReference>
<dbReference type="SUPFAM" id="SSF46458">
    <property type="entry name" value="Globin-like"/>
    <property type="match status" value="1"/>
</dbReference>
<dbReference type="Gene3D" id="1.10.287.950">
    <property type="entry name" value="Methyl-accepting chemotaxis protein"/>
    <property type="match status" value="1"/>
</dbReference>
<dbReference type="InterPro" id="IPR004090">
    <property type="entry name" value="Chemotax_Me-accpt_rcpt"/>
</dbReference>
<dbReference type="PANTHER" id="PTHR32089:SF118">
    <property type="entry name" value="HEME-BASED AEROTACTIC TRANSDUCER HEMAT"/>
    <property type="match status" value="1"/>
</dbReference>
<evidence type="ECO:0000256" key="1">
    <source>
        <dbReference type="ARBA" id="ARBA00023224"/>
    </source>
</evidence>
<proteinExistence type="inferred from homology"/>
<dbReference type="Pfam" id="PF00015">
    <property type="entry name" value="MCPsignal"/>
    <property type="match status" value="1"/>
</dbReference>
<dbReference type="Proteomes" id="UP001310386">
    <property type="component" value="Unassembled WGS sequence"/>
</dbReference>
<dbReference type="PRINTS" id="PR00260">
    <property type="entry name" value="CHEMTRNSDUCR"/>
</dbReference>
<dbReference type="Gene3D" id="1.10.490.10">
    <property type="entry name" value="Globins"/>
    <property type="match status" value="1"/>
</dbReference>
<dbReference type="SMART" id="SM00283">
    <property type="entry name" value="MA"/>
    <property type="match status" value="1"/>
</dbReference>
<evidence type="ECO:0000256" key="4">
    <source>
        <dbReference type="SAM" id="Coils"/>
    </source>
</evidence>
<dbReference type="CDD" id="cd01068">
    <property type="entry name" value="globin_sensor"/>
    <property type="match status" value="1"/>
</dbReference>
<evidence type="ECO:0000256" key="2">
    <source>
        <dbReference type="ARBA" id="ARBA00029447"/>
    </source>
</evidence>
<feature type="domain" description="Methyl-accepting transducer" evidence="5">
    <location>
        <begin position="225"/>
        <end position="439"/>
    </location>
</feature>
<dbReference type="InterPro" id="IPR039379">
    <property type="entry name" value="Protoglobin_sensor_dom"/>
</dbReference>
<dbReference type="InterPro" id="IPR009050">
    <property type="entry name" value="Globin-like_sf"/>
</dbReference>
<dbReference type="InterPro" id="IPR004089">
    <property type="entry name" value="MCPsignal_dom"/>
</dbReference>
<dbReference type="PROSITE" id="PS50111">
    <property type="entry name" value="CHEMOTAXIS_TRANSDUC_2"/>
    <property type="match status" value="1"/>
</dbReference>
<comment type="caution">
    <text evidence="6">The sequence shown here is derived from an EMBL/GenBank/DDBJ whole genome shotgun (WGS) entry which is preliminary data.</text>
</comment>
<evidence type="ECO:0000256" key="3">
    <source>
        <dbReference type="PROSITE-ProRule" id="PRU00284"/>
    </source>
</evidence>
<keyword evidence="7" id="KW-1185">Reference proteome</keyword>
<keyword evidence="4" id="KW-0175">Coiled coil</keyword>
<organism evidence="6 7">
    <name type="scientific">Ferviditalea candida</name>
    <dbReference type="NCBI Taxonomy" id="3108399"/>
    <lineage>
        <taxon>Bacteria</taxon>
        <taxon>Bacillati</taxon>
        <taxon>Bacillota</taxon>
        <taxon>Bacilli</taxon>
        <taxon>Bacillales</taxon>
        <taxon>Paenibacillaceae</taxon>
        <taxon>Ferviditalea</taxon>
    </lineage>
</organism>
<protein>
    <submittedName>
        <fullName evidence="6">Globin-coupled sensor protein</fullName>
    </submittedName>
</protein>
<evidence type="ECO:0000313" key="7">
    <source>
        <dbReference type="Proteomes" id="UP001310386"/>
    </source>
</evidence>